<dbReference type="OMA" id="GVEFKHQ"/>
<dbReference type="GO" id="GO:0000145">
    <property type="term" value="C:exocyst"/>
    <property type="evidence" value="ECO:0007669"/>
    <property type="project" value="UniProtKB-UniRule"/>
</dbReference>
<keyword evidence="2 3" id="KW-0268">Exocytosis</keyword>
<dbReference type="GO" id="GO:0006893">
    <property type="term" value="P:Golgi to plasma membrane transport"/>
    <property type="evidence" value="ECO:0007669"/>
    <property type="project" value="TreeGrafter"/>
</dbReference>
<dbReference type="FunCoup" id="E1ZHB2">
    <property type="interactions" value="1846"/>
</dbReference>
<dbReference type="GO" id="GO:0006904">
    <property type="term" value="P:vesicle docking involved in exocytosis"/>
    <property type="evidence" value="ECO:0007669"/>
    <property type="project" value="InterPro"/>
</dbReference>
<evidence type="ECO:0000256" key="3">
    <source>
        <dbReference type="RuleBase" id="RU367079"/>
    </source>
</evidence>
<dbReference type="PANTHER" id="PTHR14146">
    <property type="entry name" value="EXOCYST COMPLEX COMPONENT 4"/>
    <property type="match status" value="1"/>
</dbReference>
<comment type="function">
    <text evidence="3">Component of the exocyst complex involved in the docking of exocytic vesicles with fusion sites on the plasma membrane.</text>
</comment>
<proteinExistence type="inferred from homology"/>
<evidence type="ECO:0000256" key="5">
    <source>
        <dbReference type="SAM" id="MobiDB-lite"/>
    </source>
</evidence>
<keyword evidence="3" id="KW-0653">Protein transport</keyword>
<evidence type="ECO:0000259" key="6">
    <source>
        <dbReference type="Pfam" id="PF04048"/>
    </source>
</evidence>
<reference evidence="7 8" key="1">
    <citation type="journal article" date="2010" name="Plant Cell">
        <title>The Chlorella variabilis NC64A genome reveals adaptation to photosymbiosis, coevolution with viruses, and cryptic sex.</title>
        <authorList>
            <person name="Blanc G."/>
            <person name="Duncan G."/>
            <person name="Agarkova I."/>
            <person name="Borodovsky M."/>
            <person name="Gurnon J."/>
            <person name="Kuo A."/>
            <person name="Lindquist E."/>
            <person name="Lucas S."/>
            <person name="Pangilinan J."/>
            <person name="Polle J."/>
            <person name="Salamov A."/>
            <person name="Terry A."/>
            <person name="Yamada T."/>
            <person name="Dunigan D.D."/>
            <person name="Grigoriev I.V."/>
            <person name="Claverie J.M."/>
            <person name="Van Etten J.L."/>
        </authorList>
    </citation>
    <scope>NUCLEOTIDE SEQUENCE [LARGE SCALE GENOMIC DNA]</scope>
    <source>
        <strain evidence="7 8">NC64A</strain>
    </source>
</reference>
<accession>E1ZHB2</accession>
<feature type="domain" description="Exocyst complex component Sec8 N-terminal" evidence="6">
    <location>
        <begin position="45"/>
        <end position="160"/>
    </location>
</feature>
<dbReference type="AlphaFoldDB" id="E1ZHB2"/>
<dbReference type="RefSeq" id="XP_005847197.1">
    <property type="nucleotide sequence ID" value="XM_005847135.1"/>
</dbReference>
<comment type="similarity">
    <text evidence="3">Belongs to the SEC8 family.</text>
</comment>
<organism evidence="8">
    <name type="scientific">Chlorella variabilis</name>
    <name type="common">Green alga</name>
    <dbReference type="NCBI Taxonomy" id="554065"/>
    <lineage>
        <taxon>Eukaryota</taxon>
        <taxon>Viridiplantae</taxon>
        <taxon>Chlorophyta</taxon>
        <taxon>core chlorophytes</taxon>
        <taxon>Trebouxiophyceae</taxon>
        <taxon>Chlorellales</taxon>
        <taxon>Chlorellaceae</taxon>
        <taxon>Chlorella clade</taxon>
        <taxon>Chlorella</taxon>
    </lineage>
</organism>
<evidence type="ECO:0000256" key="1">
    <source>
        <dbReference type="ARBA" id="ARBA00022448"/>
    </source>
</evidence>
<dbReference type="OrthoDB" id="272977at2759"/>
<dbReference type="GO" id="GO:0015031">
    <property type="term" value="P:protein transport"/>
    <property type="evidence" value="ECO:0007669"/>
    <property type="project" value="UniProtKB-KW"/>
</dbReference>
<dbReference type="GO" id="GO:0090522">
    <property type="term" value="P:vesicle tethering involved in exocytosis"/>
    <property type="evidence" value="ECO:0007669"/>
    <property type="project" value="UniProtKB-UniRule"/>
</dbReference>
<dbReference type="GeneID" id="17354321"/>
<dbReference type="PANTHER" id="PTHR14146:SF0">
    <property type="entry name" value="EXOCYST COMPLEX COMPONENT 4"/>
    <property type="match status" value="1"/>
</dbReference>
<feature type="region of interest" description="Disordered" evidence="5">
    <location>
        <begin position="499"/>
        <end position="520"/>
    </location>
</feature>
<dbReference type="eggNOG" id="KOG3691">
    <property type="taxonomic scope" value="Eukaryota"/>
</dbReference>
<evidence type="ECO:0000256" key="2">
    <source>
        <dbReference type="ARBA" id="ARBA00022483"/>
    </source>
</evidence>
<protein>
    <recommendedName>
        <fullName evidence="3">Exocyst complex component Sec8</fullName>
    </recommendedName>
</protein>
<dbReference type="Pfam" id="PF04048">
    <property type="entry name" value="Sec8_N"/>
    <property type="match status" value="1"/>
</dbReference>
<keyword evidence="8" id="KW-1185">Reference proteome</keyword>
<dbReference type="KEGG" id="cvr:CHLNCDRAFT_134996"/>
<dbReference type="Proteomes" id="UP000008141">
    <property type="component" value="Unassembled WGS sequence"/>
</dbReference>
<evidence type="ECO:0000313" key="8">
    <source>
        <dbReference type="Proteomes" id="UP000008141"/>
    </source>
</evidence>
<feature type="compositionally biased region" description="Low complexity" evidence="5">
    <location>
        <begin position="963"/>
        <end position="975"/>
    </location>
</feature>
<name>E1ZHB2_CHLVA</name>
<keyword evidence="1 3" id="KW-0813">Transport</keyword>
<feature type="coiled-coil region" evidence="4">
    <location>
        <begin position="55"/>
        <end position="121"/>
    </location>
</feature>
<sequence length="1250" mass="129267">MSGGLQYRKSASFGGARAKAAVDWEAFDEALARVDPCFSDPRFDSLKHVLTVLSSNNAEQEVEELREQRAAIEELVDAVVEGYHAGFNKSIHNYSQILRLFTESKMQLDSLRRSLESARRRLGAQSRHMVAQYQRDLMLTDTLRLLDDIQGCLDVPARVARLEESKEWPMAVSLLLDGCNKLARQELQAVGALGEVGEEMGRRRTALQASLVAELEGRAYRLDGVGQGPGPGPRGGADGGSLLAAGGGEVGGGGVPRLALPPFHRHGSSQEGEFASAAGNLSARGLPPRPPGGGPLGRAPSWGRDGGAAASASAAAAGDQLASVASLPRRATHRRAQTLGGLMPAASGLTAVDGHLVETELPLSALVDCVAQLGGLHDAQQAVRRHMPRQLRAVIARALDSFPPSHRLPPDEHARQQRRQQQQEAQGGGGGGDDISVPPAVAAVAAALLEHVLACCMQVFQQVTRLLQMLSVARVPKASSGLELLLRQHHQRQLQQAAAAQPPGADPVAAAAAAAPAGPPGAEAAQAEVAAAWECMQVECQRLLACLLDAPAPTQQAQRGDEAAGDVPLAGWLASVGSELEAASPAASATEAGTLSFSLEHEVGGLLARSPDAAGGGGGDGGGAGGGGDGGDLRDRIRAILGGHPGGPALVASLYRPVLAFAEAAERHVSGLAGAGAEPGGRMAALLSMPWRGGAEVAPAERCLLRSYTESFLRMEFLPAVYVSARARCTSALEDGDAFKPRSRLRAPYQAGAGGEGRPVLPAALAAERMVEELLGWAAQVPPFATHLTGVVENVLGRVVDACEAHMTALLGGSAAGRLAESLPVVQLMAKEPAAALLGSPVAFFVGRNTEAMEAFVSSVIAAGFGANDEGVECDILRRLLGERPVAAGALLSGGGDVARLASLAALSDSLDYVAEVILRCTAPGGSGGGRADGGMAGPSLLATRHIDRLSTEGSSTGGGSGAATPLAGEPSAAQAGGGGGPAASGPSWQQQLLGGRFKTWRKAGGGEAGALTEGLSHLCDRYRALAGQCVRALRLDLLLLVLHHLQQLPRSSYVCRAEEEAREVDECVAALARLVGRLDEGLEPYLAPHKRAYVFGSLASAAARMVVWLLPDIRGLNHLGVHRMCRMLASLQPALCGVGGGGGAAGPAATFRPDAARQFDRAKLYYTLLTYSAEGLVATVAERPHRFSAAEYLALLAADVAERPVTPDHRAALHRVLTDAGRLAKPTSKANAALQGAIAKAVKAIKLDQ</sequence>
<dbReference type="EMBL" id="GL433846">
    <property type="protein sequence ID" value="EFN55095.1"/>
    <property type="molecule type" value="Genomic_DNA"/>
</dbReference>
<dbReference type="STRING" id="554065.E1ZHB2"/>
<keyword evidence="4" id="KW-0175">Coiled coil</keyword>
<dbReference type="InParanoid" id="E1ZHB2"/>
<gene>
    <name evidence="7" type="ORF">CHLNCDRAFT_134996</name>
</gene>
<feature type="region of interest" description="Disordered" evidence="5">
    <location>
        <begin position="223"/>
        <end position="310"/>
    </location>
</feature>
<feature type="region of interest" description="Disordered" evidence="5">
    <location>
        <begin position="401"/>
        <end position="436"/>
    </location>
</feature>
<evidence type="ECO:0000256" key="4">
    <source>
        <dbReference type="SAM" id="Coils"/>
    </source>
</evidence>
<feature type="compositionally biased region" description="Gly residues" evidence="5">
    <location>
        <begin position="614"/>
        <end position="629"/>
    </location>
</feature>
<feature type="region of interest" description="Disordered" evidence="5">
    <location>
        <begin position="608"/>
        <end position="629"/>
    </location>
</feature>
<evidence type="ECO:0000313" key="7">
    <source>
        <dbReference type="EMBL" id="EFN55095.1"/>
    </source>
</evidence>
<feature type="region of interest" description="Disordered" evidence="5">
    <location>
        <begin position="951"/>
        <end position="989"/>
    </location>
</feature>
<dbReference type="GO" id="GO:0006612">
    <property type="term" value="P:protein targeting to membrane"/>
    <property type="evidence" value="ECO:0007669"/>
    <property type="project" value="UniProtKB-UniRule"/>
</dbReference>
<dbReference type="InterPro" id="IPR039682">
    <property type="entry name" value="Sec8/EXOC4"/>
</dbReference>
<feature type="compositionally biased region" description="Gly residues" evidence="5">
    <location>
        <begin position="225"/>
        <end position="255"/>
    </location>
</feature>
<dbReference type="InterPro" id="IPR007191">
    <property type="entry name" value="Sec8_exocyst_N"/>
</dbReference>